<keyword evidence="1" id="KW-1133">Transmembrane helix</keyword>
<reference evidence="3" key="1">
    <citation type="submission" date="2016-11" db="EMBL/GenBank/DDBJ databases">
        <authorList>
            <person name="Guldener U."/>
        </authorList>
    </citation>
    <scope>NUCLEOTIDE SEQUENCE [LARGE SCALE GENOMIC DNA]</scope>
</reference>
<accession>A0A1L0CWY3</accession>
<dbReference type="EMBL" id="FQNF01000021">
    <property type="protein sequence ID" value="SGZ39319.1"/>
    <property type="molecule type" value="Genomic_DNA"/>
</dbReference>
<keyword evidence="1" id="KW-0812">Transmembrane</keyword>
<evidence type="ECO:0000313" key="3">
    <source>
        <dbReference type="Proteomes" id="UP000183365"/>
    </source>
</evidence>
<keyword evidence="1" id="KW-0472">Membrane</keyword>
<feature type="transmembrane region" description="Helical" evidence="1">
    <location>
        <begin position="221"/>
        <end position="244"/>
    </location>
</feature>
<gene>
    <name evidence="2" type="ORF">HGUI_01519</name>
</gene>
<proteinExistence type="predicted"/>
<dbReference type="VEuPathDB" id="FungiDB:HGUI_01519"/>
<feature type="transmembrane region" description="Helical" evidence="1">
    <location>
        <begin position="349"/>
        <end position="370"/>
    </location>
</feature>
<dbReference type="Proteomes" id="UP000183365">
    <property type="component" value="Unassembled WGS sequence"/>
</dbReference>
<keyword evidence="3" id="KW-1185">Reference proteome</keyword>
<evidence type="ECO:0000313" key="2">
    <source>
        <dbReference type="EMBL" id="SGZ39319.1"/>
    </source>
</evidence>
<protein>
    <recommendedName>
        <fullName evidence="4">RGS domain-containing protein</fullName>
    </recommendedName>
</protein>
<feature type="transmembrane region" description="Helical" evidence="1">
    <location>
        <begin position="250"/>
        <end position="269"/>
    </location>
</feature>
<evidence type="ECO:0000256" key="1">
    <source>
        <dbReference type="SAM" id="Phobius"/>
    </source>
</evidence>
<name>A0A1L0CWY3_9ASCO</name>
<evidence type="ECO:0008006" key="4">
    <source>
        <dbReference type="Google" id="ProtNLM"/>
    </source>
</evidence>
<dbReference type="AlphaFoldDB" id="A0A1L0CWY3"/>
<dbReference type="SUPFAM" id="SSF48097">
    <property type="entry name" value="Regulator of G-protein signaling, RGS"/>
    <property type="match status" value="1"/>
</dbReference>
<dbReference type="OrthoDB" id="5584247at2759"/>
<sequence length="375" mass="43294">MLFKQPQYTTSMDGIDNYGKTNRKRVVSEMYNLLDQNSNNNVNMDSDLSDEEVNIIDEYNQQSTSSKQNTSSSLALPTLKELFKNPNCPEPLNLWNFYKFVATSPNAKLINLLDFYIDFKTHLRLASQMNTSSETVQTITFLANDINISDLKLNSSAIIETYFNKNNTKFIMELDPNEDLDLQLPFIAKNIYNLLDSELYPLFLKETLYKNIHSSKTSIKYLFIGVLLIWLAFWAYYTLVFLKINRAFRLIPLFFILLGVYMIINIAFLKIDVTLYLLDLIQLQDYDTDSDNLLKIGKEKTFKVGDELTFNSFGKRGELVKNLLNLVYGGTFINYKKQPGIKYILKKKLIVALLTYVLVSIILLVILLAVPGRRL</sequence>
<organism evidence="2 3">
    <name type="scientific">Hanseniaspora guilliermondii</name>
    <dbReference type="NCBI Taxonomy" id="56406"/>
    <lineage>
        <taxon>Eukaryota</taxon>
        <taxon>Fungi</taxon>
        <taxon>Dikarya</taxon>
        <taxon>Ascomycota</taxon>
        <taxon>Saccharomycotina</taxon>
        <taxon>Saccharomycetes</taxon>
        <taxon>Saccharomycodales</taxon>
        <taxon>Saccharomycodaceae</taxon>
        <taxon>Hanseniaspora</taxon>
    </lineage>
</organism>
<dbReference type="InterPro" id="IPR036305">
    <property type="entry name" value="RGS_sf"/>
</dbReference>